<dbReference type="CDD" id="cd12148">
    <property type="entry name" value="fungal_TF_MHR"/>
    <property type="match status" value="1"/>
</dbReference>
<evidence type="ECO:0000259" key="5">
    <source>
        <dbReference type="Pfam" id="PF04082"/>
    </source>
</evidence>
<evidence type="ECO:0000256" key="2">
    <source>
        <dbReference type="ARBA" id="ARBA00023163"/>
    </source>
</evidence>
<keyword evidence="2" id="KW-0804">Transcription</keyword>
<feature type="compositionally biased region" description="Polar residues" evidence="4">
    <location>
        <begin position="280"/>
        <end position="290"/>
    </location>
</feature>
<evidence type="ECO:0000256" key="1">
    <source>
        <dbReference type="ARBA" id="ARBA00023015"/>
    </source>
</evidence>
<sequence>MSIPPTATEKNQVKEDLKSSNMEPDESKLRMGNPDGISILERLDQLDGYDDEMYLIRATVLDDWSFLRDPATVADRNITAHGGRVKMDAATIRKYSENTEDDNRLQNWKNSFHRYYGIGYSDDIADKLVEFHPYFLTVLNRRASVMAMRRWDKKGEAEKKKRIIDNANKIIQEWHENDGNGIFQENSWRCMDVWQPGVHSMASISSSEDRSQSSSTPHLQPQKRRKFSKPPVKLACLSCRSLRTRCDGQERRGGPRVYRKKTKQETVQQQDQSQDVNLAERNSSEPSTDLSFTDDAWFNQLISLTDPGAGLPNVEMPISEIENIFDTIFAPPSEKEMPTSASGSLQTDVVQLYGSDEDILDAYYVFIHPYYPLLPPPERLPVINRPLASDRNSLFKPSTPLSLAISALLVLIPHPFETDPSRLDCVRLRRDYAQSFAQSALESIEADSELLHSSVNPSDALSEGTHELNREHFHPKVPVSLESILALNLLSVYEYAQRGNMTKMRNRAGQALTAAMSMSLHEATENDQFAEARRRAWWMTYVTACQGSIVSNTPAVFDIYDGRFVTPLPTFVSDSQGWSYLIKSQQTILAATKFVHDLDKSLKAWSDLSWVPQRMLELDDQIETLLNEEDRSSLSQVSTTAPVDSSEAVVAKATRLIAEIKLHSARIKTHRFCAFSDIPIFLKRHCDLGVANKSTAKDRCGCQAMNSLPMMSPSSMPSPPDYGSLSAEDLGLRFSFSAHASSKICLHSALSIVTLIDNLPYPNPDNSISFITPPCLSELSTIEVPRTMPTFACCVMQSSYALLMLCFKTRTLRDNTSTSFSLNGDGDNENLLLAGFINDLYKGLQLAIKGLSNYSIAFEAMQGMRDEISQVVARSFP</sequence>
<dbReference type="InterPro" id="IPR001138">
    <property type="entry name" value="Zn2Cys6_DnaBD"/>
</dbReference>
<dbReference type="GO" id="GO:0000981">
    <property type="term" value="F:DNA-binding transcription factor activity, RNA polymerase II-specific"/>
    <property type="evidence" value="ECO:0007669"/>
    <property type="project" value="InterPro"/>
</dbReference>
<dbReference type="OrthoDB" id="10250282at2759"/>
<feature type="compositionally biased region" description="Low complexity" evidence="4">
    <location>
        <begin position="265"/>
        <end position="276"/>
    </location>
</feature>
<dbReference type="PANTHER" id="PTHR47431">
    <property type="entry name" value="ZN(II)2CYS6 TRANSCRIPTION FACTOR (EUROFUNG)-RELATED"/>
    <property type="match status" value="1"/>
</dbReference>
<keyword evidence="3" id="KW-0539">Nucleus</keyword>
<feature type="region of interest" description="Disordered" evidence="4">
    <location>
        <begin position="1"/>
        <end position="33"/>
    </location>
</feature>
<dbReference type="EMBL" id="BAUL01000148">
    <property type="protein sequence ID" value="GAD96040.1"/>
    <property type="molecule type" value="Genomic_DNA"/>
</dbReference>
<accession>V5I0L6</accession>
<gene>
    <name evidence="6" type="ORF">PVAR5_4689</name>
</gene>
<evidence type="ECO:0000256" key="4">
    <source>
        <dbReference type="SAM" id="MobiDB-lite"/>
    </source>
</evidence>
<dbReference type="Proteomes" id="UP000018001">
    <property type="component" value="Unassembled WGS sequence"/>
</dbReference>
<dbReference type="eggNOG" id="ENOG502SKK7">
    <property type="taxonomic scope" value="Eukaryota"/>
</dbReference>
<protein>
    <submittedName>
        <fullName evidence="6">C6 finger domain protein</fullName>
    </submittedName>
</protein>
<dbReference type="GO" id="GO:0003677">
    <property type="term" value="F:DNA binding"/>
    <property type="evidence" value="ECO:0007669"/>
    <property type="project" value="InterPro"/>
</dbReference>
<dbReference type="InParanoid" id="V5I0L6"/>
<dbReference type="GO" id="GO:0006351">
    <property type="term" value="P:DNA-templated transcription"/>
    <property type="evidence" value="ECO:0007669"/>
    <property type="project" value="InterPro"/>
</dbReference>
<dbReference type="CDD" id="cd00067">
    <property type="entry name" value="GAL4"/>
    <property type="match status" value="1"/>
</dbReference>
<comment type="caution">
    <text evidence="6">The sequence shown here is derived from an EMBL/GenBank/DDBJ whole genome shotgun (WGS) entry which is preliminary data.</text>
</comment>
<organism evidence="6 7">
    <name type="scientific">Byssochlamys spectabilis (strain No. 5 / NBRC 109023)</name>
    <name type="common">Paecilomyces variotii</name>
    <dbReference type="NCBI Taxonomy" id="1356009"/>
    <lineage>
        <taxon>Eukaryota</taxon>
        <taxon>Fungi</taxon>
        <taxon>Dikarya</taxon>
        <taxon>Ascomycota</taxon>
        <taxon>Pezizomycotina</taxon>
        <taxon>Eurotiomycetes</taxon>
        <taxon>Eurotiomycetidae</taxon>
        <taxon>Eurotiales</taxon>
        <taxon>Thermoascaceae</taxon>
        <taxon>Paecilomyces</taxon>
    </lineage>
</organism>
<keyword evidence="7" id="KW-1185">Reference proteome</keyword>
<feature type="domain" description="Xylanolytic transcriptional activator regulatory" evidence="5">
    <location>
        <begin position="360"/>
        <end position="590"/>
    </location>
</feature>
<keyword evidence="1" id="KW-0805">Transcription regulation</keyword>
<dbReference type="Pfam" id="PF04082">
    <property type="entry name" value="Fungal_trans"/>
    <property type="match status" value="1"/>
</dbReference>
<proteinExistence type="predicted"/>
<evidence type="ECO:0000313" key="6">
    <source>
        <dbReference type="EMBL" id="GAD96040.1"/>
    </source>
</evidence>
<dbReference type="GO" id="GO:0008270">
    <property type="term" value="F:zinc ion binding"/>
    <property type="evidence" value="ECO:0007669"/>
    <property type="project" value="InterPro"/>
</dbReference>
<dbReference type="InterPro" id="IPR007219">
    <property type="entry name" value="XnlR_reg_dom"/>
</dbReference>
<name>V5I0L6_BYSSN</name>
<evidence type="ECO:0000256" key="3">
    <source>
        <dbReference type="ARBA" id="ARBA00023242"/>
    </source>
</evidence>
<feature type="region of interest" description="Disordered" evidence="4">
    <location>
        <begin position="201"/>
        <end position="229"/>
    </location>
</feature>
<reference evidence="7" key="1">
    <citation type="journal article" date="2014" name="Genome Announc.">
        <title>Draft genome sequence of the formaldehyde-resistant fungus Byssochlamys spectabilis No. 5 (anamorph Paecilomyces variotii No. 5) (NBRC109023).</title>
        <authorList>
            <person name="Oka T."/>
            <person name="Ekino K."/>
            <person name="Fukuda K."/>
            <person name="Nomura Y."/>
        </authorList>
    </citation>
    <scope>NUCLEOTIDE SEQUENCE [LARGE SCALE GENOMIC DNA]</scope>
    <source>
        <strain evidence="7">No. 5 / NBRC 109023</strain>
    </source>
</reference>
<dbReference type="AlphaFoldDB" id="V5I0L6"/>
<evidence type="ECO:0000313" key="7">
    <source>
        <dbReference type="Proteomes" id="UP000018001"/>
    </source>
</evidence>
<feature type="region of interest" description="Disordered" evidence="4">
    <location>
        <begin position="247"/>
        <end position="290"/>
    </location>
</feature>
<dbReference type="PANTHER" id="PTHR47431:SF5">
    <property type="entry name" value="ZN(II)2CYS6 TRANSCRIPTION FACTOR (EUROFUNG)"/>
    <property type="match status" value="1"/>
</dbReference>
<dbReference type="HOGENOM" id="CLU_014802_0_0_1"/>